<reference evidence="2" key="2">
    <citation type="journal article" date="2018" name="Mol. Plant Microbe Interact.">
        <title>Genome sequence resources for the wheat stripe rust pathogen (Puccinia striiformis f. sp. tritici) and the barley stripe rust pathogen (Puccinia striiformis f. sp. hordei).</title>
        <authorList>
            <person name="Xia C."/>
            <person name="Wang M."/>
            <person name="Yin C."/>
            <person name="Cornejo O.E."/>
            <person name="Hulbert S.H."/>
            <person name="Chen X."/>
        </authorList>
    </citation>
    <scope>NUCLEOTIDE SEQUENCE [LARGE SCALE GENOMIC DNA]</scope>
    <source>
        <strain evidence="2">93-210</strain>
    </source>
</reference>
<gene>
    <name evidence="1" type="ORF">MJO28_006757</name>
</gene>
<reference evidence="2" key="1">
    <citation type="journal article" date="2018" name="BMC Genomics">
        <title>Genomic insights into host adaptation between the wheat stripe rust pathogen (Puccinia striiformis f. sp. tritici) and the barley stripe rust pathogen (Puccinia striiformis f. sp. hordei).</title>
        <authorList>
            <person name="Xia C."/>
            <person name="Wang M."/>
            <person name="Yin C."/>
            <person name="Cornejo O.E."/>
            <person name="Hulbert S.H."/>
            <person name="Chen X."/>
        </authorList>
    </citation>
    <scope>NUCLEOTIDE SEQUENCE [LARGE SCALE GENOMIC DNA]</scope>
    <source>
        <strain evidence="2">93-210</strain>
    </source>
</reference>
<sequence>HHHLNQNFLPNASFRLIQRALSGLHSPHSGLRCGRRNHFRLSVVWILCEQELHSELIGPATTKPTSAQYSCDGSKLSGKPIINVCCLNYAGSLGMRKPNDPLKVSGDDFKNKFGCVEAPNTD</sequence>
<dbReference type="EMBL" id="CM045870">
    <property type="protein sequence ID" value="KAI7954210.1"/>
    <property type="molecule type" value="Genomic_DNA"/>
</dbReference>
<reference evidence="1 2" key="3">
    <citation type="journal article" date="2022" name="Microbiol. Spectr.">
        <title>Folding features and dynamics of 3D genome architecture in plant fungal pathogens.</title>
        <authorList>
            <person name="Xia C."/>
        </authorList>
    </citation>
    <scope>NUCLEOTIDE SEQUENCE [LARGE SCALE GENOMIC DNA]</scope>
    <source>
        <strain evidence="1 2">93-210</strain>
    </source>
</reference>
<proteinExistence type="predicted"/>
<accession>A0ACC0EIS6</accession>
<evidence type="ECO:0000313" key="1">
    <source>
        <dbReference type="EMBL" id="KAI7954210.1"/>
    </source>
</evidence>
<name>A0ACC0EIS6_9BASI</name>
<evidence type="ECO:0000313" key="2">
    <source>
        <dbReference type="Proteomes" id="UP001060170"/>
    </source>
</evidence>
<organism evidence="1 2">
    <name type="scientific">Puccinia striiformis f. sp. tritici</name>
    <dbReference type="NCBI Taxonomy" id="168172"/>
    <lineage>
        <taxon>Eukaryota</taxon>
        <taxon>Fungi</taxon>
        <taxon>Dikarya</taxon>
        <taxon>Basidiomycota</taxon>
        <taxon>Pucciniomycotina</taxon>
        <taxon>Pucciniomycetes</taxon>
        <taxon>Pucciniales</taxon>
        <taxon>Pucciniaceae</taxon>
        <taxon>Puccinia</taxon>
    </lineage>
</organism>
<keyword evidence="2" id="KW-1185">Reference proteome</keyword>
<feature type="non-terminal residue" evidence="1">
    <location>
        <position position="1"/>
    </location>
</feature>
<protein>
    <submittedName>
        <fullName evidence="1">Uncharacterized protein</fullName>
    </submittedName>
</protein>
<dbReference type="Proteomes" id="UP001060170">
    <property type="component" value="Chromosome 6"/>
</dbReference>
<comment type="caution">
    <text evidence="1">The sequence shown here is derived from an EMBL/GenBank/DDBJ whole genome shotgun (WGS) entry which is preliminary data.</text>
</comment>